<feature type="domain" description="Transcription initiation factor TFIID component TAF4 C-terminal" evidence="10">
    <location>
        <begin position="459"/>
        <end position="725"/>
    </location>
</feature>
<evidence type="ECO:0000256" key="5">
    <source>
        <dbReference type="ARBA" id="ARBA00023163"/>
    </source>
</evidence>
<dbReference type="GO" id="GO:0006352">
    <property type="term" value="P:DNA-templated transcription initiation"/>
    <property type="evidence" value="ECO:0007669"/>
    <property type="project" value="InterPro"/>
</dbReference>
<dbReference type="EMBL" id="JAUEPO010000005">
    <property type="protein sequence ID" value="KAK3320762.1"/>
    <property type="molecule type" value="Genomic_DNA"/>
</dbReference>
<organism evidence="11 12">
    <name type="scientific">Cercophora scortea</name>
    <dbReference type="NCBI Taxonomy" id="314031"/>
    <lineage>
        <taxon>Eukaryota</taxon>
        <taxon>Fungi</taxon>
        <taxon>Dikarya</taxon>
        <taxon>Ascomycota</taxon>
        <taxon>Pezizomycotina</taxon>
        <taxon>Sordariomycetes</taxon>
        <taxon>Sordariomycetidae</taxon>
        <taxon>Sordariales</taxon>
        <taxon>Lasiosphaeriaceae</taxon>
        <taxon>Cercophora</taxon>
    </lineage>
</organism>
<feature type="compositionally biased region" description="Basic and acidic residues" evidence="9">
    <location>
        <begin position="604"/>
        <end position="613"/>
    </location>
</feature>
<dbReference type="Proteomes" id="UP001286456">
    <property type="component" value="Unassembled WGS sequence"/>
</dbReference>
<feature type="compositionally biased region" description="Pro residues" evidence="9">
    <location>
        <begin position="1"/>
        <end position="11"/>
    </location>
</feature>
<dbReference type="GO" id="GO:0005669">
    <property type="term" value="C:transcription factor TFIID complex"/>
    <property type="evidence" value="ECO:0007669"/>
    <property type="project" value="InterPro"/>
</dbReference>
<comment type="similarity">
    <text evidence="2">Belongs to the TAF4 family.</text>
</comment>
<evidence type="ECO:0000256" key="4">
    <source>
        <dbReference type="ARBA" id="ARBA00023015"/>
    </source>
</evidence>
<comment type="function">
    <text evidence="7">Functions as a component of the DNA-binding general transcription factor complex TFIID. Binding of TFIID to a promoter (with or without TATA element) is the initial step in pre-initiation complex (PIC) formation. TFIID plays a key role in the regulation of gene expression by RNA polymerase II through different activities such as transcription activator interaction, core promoter recognition and selectivity, TFIIA and TFIIB interaction, chromatin modification (histone acetylation by TAF1), facilitation of DNA opening and initiation of transcription.</text>
</comment>
<evidence type="ECO:0000256" key="3">
    <source>
        <dbReference type="ARBA" id="ARBA00017306"/>
    </source>
</evidence>
<feature type="compositionally biased region" description="Low complexity" evidence="9">
    <location>
        <begin position="196"/>
        <end position="262"/>
    </location>
</feature>
<feature type="compositionally biased region" description="Pro residues" evidence="9">
    <location>
        <begin position="25"/>
        <end position="35"/>
    </location>
</feature>
<evidence type="ECO:0000256" key="2">
    <source>
        <dbReference type="ARBA" id="ARBA00006178"/>
    </source>
</evidence>
<keyword evidence="4" id="KW-0805">Transcription regulation</keyword>
<evidence type="ECO:0000256" key="1">
    <source>
        <dbReference type="ARBA" id="ARBA00004123"/>
    </source>
</evidence>
<sequence length="744" mass="79865">MAQPQPQPQPQLAPHIAPRMSPMPQISPMPMPMPQMPHMAPRPSYSPPQQQQQHSISPASTPQPTFAIPPNKRPRMSPGPQSQPQSPYPGSPYAMSPQLSSAQAPTPAAAPTLAPAPSPPPATTTASPSPNYSNVPASTPNQQTYAPTSYTNGNAAPLPSPTTASIPMPLPTPSLHLPEVRPALPRTPSAPSTPTQQHQPHPQQQQNSQQHPQQQHQYHQQQPQQPQQQPVQQQQQQQPAQQQQQQQQPHQQHQYTTAVMAPIGPPPPPTPVVMGPPSKPVERPTKEYEYDVSDSLAGTGIDLRAEEQALADYYAGTFAQEARTGAPANAPGSKGSFYGAGWANQTAEPIDAESQEKHAAEMAKKAWDEAAQRLATMRANEIRDPFLLLAVVHRKAEKMAKEHGIGLNLDLKTSSSLVGRMKQPHEFPQPKVTVSAKVGPDGTMVSTSGSWIPHDAYLADQLSLLSIATKHRIRELLEDANSIAITRQKTACGEVPEQWVDVAVPLNPAVESIRDGSESAVSPLTNPLKRSFETLSAQDSFTDGKAGIKNHLTMAVRDAAKLDRQIEEARLKKRQKRMNPETATAGSRAGSVAPGTPGGGAAPEESKAPSKKELKKGMVAARLAEASSTASANQTLNTLMGGFGGRKKGKQYSWMTAGGSGASTPSRMNSQDSAAVSVLPGGAKPVENTSLTQEGTKRLGTWREDSNKGQNIQLRDWVTVLEMDGADPRALQSAYMKLDSSQPK</sequence>
<evidence type="ECO:0000259" key="10">
    <source>
        <dbReference type="Pfam" id="PF05236"/>
    </source>
</evidence>
<evidence type="ECO:0000313" key="12">
    <source>
        <dbReference type="Proteomes" id="UP001286456"/>
    </source>
</evidence>
<feature type="region of interest" description="Disordered" evidence="9">
    <location>
        <begin position="571"/>
        <end position="613"/>
    </location>
</feature>
<keyword evidence="12" id="KW-1185">Reference proteome</keyword>
<feature type="compositionally biased region" description="Low complexity" evidence="9">
    <location>
        <begin position="36"/>
        <end position="60"/>
    </location>
</feature>
<proteinExistence type="inferred from homology"/>
<keyword evidence="6" id="KW-0539">Nucleus</keyword>
<protein>
    <recommendedName>
        <fullName evidence="3">Transcription initiation factor TFIID subunit 4</fullName>
    </recommendedName>
    <alternativeName>
        <fullName evidence="8">TBP-associated factor 4</fullName>
    </alternativeName>
</protein>
<evidence type="ECO:0000256" key="6">
    <source>
        <dbReference type="ARBA" id="ARBA00023242"/>
    </source>
</evidence>
<evidence type="ECO:0000256" key="7">
    <source>
        <dbReference type="ARBA" id="ARBA00025346"/>
    </source>
</evidence>
<comment type="subcellular location">
    <subcellularLocation>
        <location evidence="1">Nucleus</location>
    </subcellularLocation>
</comment>
<dbReference type="Pfam" id="PF05236">
    <property type="entry name" value="TAF4"/>
    <property type="match status" value="1"/>
</dbReference>
<evidence type="ECO:0000256" key="9">
    <source>
        <dbReference type="SAM" id="MobiDB-lite"/>
    </source>
</evidence>
<keyword evidence="5" id="KW-0804">Transcription</keyword>
<name>A0AAE0M671_9PEZI</name>
<feature type="region of interest" description="Disordered" evidence="9">
    <location>
        <begin position="1"/>
        <end position="282"/>
    </location>
</feature>
<accession>A0AAE0M671</accession>
<dbReference type="InterPro" id="IPR007900">
    <property type="entry name" value="TAF4_C"/>
</dbReference>
<evidence type="ECO:0000256" key="8">
    <source>
        <dbReference type="ARBA" id="ARBA00031747"/>
    </source>
</evidence>
<feature type="compositionally biased region" description="Low complexity" evidence="9">
    <location>
        <begin position="91"/>
        <end position="113"/>
    </location>
</feature>
<feature type="compositionally biased region" description="Polar residues" evidence="9">
    <location>
        <begin position="131"/>
        <end position="154"/>
    </location>
</feature>
<reference evidence="11" key="2">
    <citation type="submission" date="2023-06" db="EMBL/GenBank/DDBJ databases">
        <authorList>
            <consortium name="Lawrence Berkeley National Laboratory"/>
            <person name="Haridas S."/>
            <person name="Hensen N."/>
            <person name="Bonometti L."/>
            <person name="Westerberg I."/>
            <person name="Brannstrom I.O."/>
            <person name="Guillou S."/>
            <person name="Cros-Aarteil S."/>
            <person name="Calhoun S."/>
            <person name="Kuo A."/>
            <person name="Mondo S."/>
            <person name="Pangilinan J."/>
            <person name="Riley R."/>
            <person name="Labutti K."/>
            <person name="Andreopoulos B."/>
            <person name="Lipzen A."/>
            <person name="Chen C."/>
            <person name="Yanf M."/>
            <person name="Daum C."/>
            <person name="Ng V."/>
            <person name="Clum A."/>
            <person name="Steindorff A."/>
            <person name="Ohm R."/>
            <person name="Martin F."/>
            <person name="Silar P."/>
            <person name="Natvig D."/>
            <person name="Lalanne C."/>
            <person name="Gautier V."/>
            <person name="Ament-Velasquez S.L."/>
            <person name="Kruys A."/>
            <person name="Hutchinson M.I."/>
            <person name="Powell A.J."/>
            <person name="Barry K."/>
            <person name="Miller A.N."/>
            <person name="Grigoriev I.V."/>
            <person name="Debuchy R."/>
            <person name="Gladieux P."/>
            <person name="Thoren M.H."/>
            <person name="Johannesson H."/>
        </authorList>
    </citation>
    <scope>NUCLEOTIDE SEQUENCE</scope>
    <source>
        <strain evidence="11">SMH4131-1</strain>
    </source>
</reference>
<gene>
    <name evidence="11" type="ORF">B0T19DRAFT_247595</name>
</gene>
<evidence type="ECO:0000313" key="11">
    <source>
        <dbReference type="EMBL" id="KAK3320762.1"/>
    </source>
</evidence>
<reference evidence="11" key="1">
    <citation type="journal article" date="2023" name="Mol. Phylogenet. Evol.">
        <title>Genome-scale phylogeny and comparative genomics of the fungal order Sordariales.</title>
        <authorList>
            <person name="Hensen N."/>
            <person name="Bonometti L."/>
            <person name="Westerberg I."/>
            <person name="Brannstrom I.O."/>
            <person name="Guillou S."/>
            <person name="Cros-Aarteil S."/>
            <person name="Calhoun S."/>
            <person name="Haridas S."/>
            <person name="Kuo A."/>
            <person name="Mondo S."/>
            <person name="Pangilinan J."/>
            <person name="Riley R."/>
            <person name="LaButti K."/>
            <person name="Andreopoulos B."/>
            <person name="Lipzen A."/>
            <person name="Chen C."/>
            <person name="Yan M."/>
            <person name="Daum C."/>
            <person name="Ng V."/>
            <person name="Clum A."/>
            <person name="Steindorff A."/>
            <person name="Ohm R.A."/>
            <person name="Martin F."/>
            <person name="Silar P."/>
            <person name="Natvig D.O."/>
            <person name="Lalanne C."/>
            <person name="Gautier V."/>
            <person name="Ament-Velasquez S.L."/>
            <person name="Kruys A."/>
            <person name="Hutchinson M.I."/>
            <person name="Powell A.J."/>
            <person name="Barry K."/>
            <person name="Miller A.N."/>
            <person name="Grigoriev I.V."/>
            <person name="Debuchy R."/>
            <person name="Gladieux P."/>
            <person name="Hiltunen Thoren M."/>
            <person name="Johannesson H."/>
        </authorList>
    </citation>
    <scope>NUCLEOTIDE SEQUENCE</scope>
    <source>
        <strain evidence="11">SMH4131-1</strain>
    </source>
</reference>
<dbReference type="AlphaFoldDB" id="A0AAE0M671"/>
<comment type="caution">
    <text evidence="11">The sequence shown here is derived from an EMBL/GenBank/DDBJ whole genome shotgun (WGS) entry which is preliminary data.</text>
</comment>